<organism evidence="1 2">
    <name type="scientific">Pocillopora meandrina</name>
    <dbReference type="NCBI Taxonomy" id="46732"/>
    <lineage>
        <taxon>Eukaryota</taxon>
        <taxon>Metazoa</taxon>
        <taxon>Cnidaria</taxon>
        <taxon>Anthozoa</taxon>
        <taxon>Hexacorallia</taxon>
        <taxon>Scleractinia</taxon>
        <taxon>Astrocoeniina</taxon>
        <taxon>Pocilloporidae</taxon>
        <taxon>Pocillopora</taxon>
    </lineage>
</organism>
<dbReference type="AlphaFoldDB" id="A0AAU9WHL1"/>
<gene>
    <name evidence="1" type="ORF">PMEA_00006887</name>
</gene>
<evidence type="ECO:0000313" key="1">
    <source>
        <dbReference type="EMBL" id="CAH3115629.1"/>
    </source>
</evidence>
<comment type="caution">
    <text evidence="1">The sequence shown here is derived from an EMBL/GenBank/DDBJ whole genome shotgun (WGS) entry which is preliminary data.</text>
</comment>
<sequence>MSNVSFGRTASAVARMCMLSAVGIKSEFWPNIGKLTRKRNKKNIEKMVFIKPLFRLAINKNKARYYWSKYDQLYPHFLIEDEVRRTKTKSGQTSMPRPGKGLYTFNSSVSVTCIVRDIKKGCSGDGQHTSYLRWLMQPSDIPDIYFEKVIEIIKTKHYDNWKFLFRQKK</sequence>
<dbReference type="Proteomes" id="UP001159428">
    <property type="component" value="Unassembled WGS sequence"/>
</dbReference>
<dbReference type="EMBL" id="CALNXJ010000015">
    <property type="protein sequence ID" value="CAH3115629.1"/>
    <property type="molecule type" value="Genomic_DNA"/>
</dbReference>
<name>A0AAU9WHL1_9CNID</name>
<feature type="non-terminal residue" evidence="1">
    <location>
        <position position="169"/>
    </location>
</feature>
<evidence type="ECO:0000313" key="2">
    <source>
        <dbReference type="Proteomes" id="UP001159428"/>
    </source>
</evidence>
<protein>
    <submittedName>
        <fullName evidence="1">Uncharacterized protein</fullName>
    </submittedName>
</protein>
<proteinExistence type="predicted"/>
<reference evidence="1 2" key="1">
    <citation type="submission" date="2022-05" db="EMBL/GenBank/DDBJ databases">
        <authorList>
            <consortium name="Genoscope - CEA"/>
            <person name="William W."/>
        </authorList>
    </citation>
    <scope>NUCLEOTIDE SEQUENCE [LARGE SCALE GENOMIC DNA]</scope>
</reference>
<keyword evidence="2" id="KW-1185">Reference proteome</keyword>
<accession>A0AAU9WHL1</accession>